<dbReference type="InterPro" id="IPR028994">
    <property type="entry name" value="Integrin_alpha_N"/>
</dbReference>
<dbReference type="GO" id="GO:0007155">
    <property type="term" value="P:cell adhesion"/>
    <property type="evidence" value="ECO:0007669"/>
    <property type="project" value="InterPro"/>
</dbReference>
<dbReference type="InterPro" id="IPR013519">
    <property type="entry name" value="Int_alpha_beta-p"/>
</dbReference>
<dbReference type="InterPro" id="IPR000413">
    <property type="entry name" value="Integrin_alpha"/>
</dbReference>
<evidence type="ECO:0000256" key="3">
    <source>
        <dbReference type="ARBA" id="ARBA00022801"/>
    </source>
</evidence>
<organism evidence="5 6">
    <name type="scientific">Streptomyces canus</name>
    <dbReference type="NCBI Taxonomy" id="58343"/>
    <lineage>
        <taxon>Bacteria</taxon>
        <taxon>Bacillati</taxon>
        <taxon>Actinomycetota</taxon>
        <taxon>Actinomycetes</taxon>
        <taxon>Kitasatosporales</taxon>
        <taxon>Streptomycetaceae</taxon>
        <taxon>Streptomyces</taxon>
        <taxon>Streptomyces aurantiacus group</taxon>
    </lineage>
</organism>
<dbReference type="PRINTS" id="PR01185">
    <property type="entry name" value="INTEGRINA"/>
</dbReference>
<reference evidence="5 6" key="1">
    <citation type="submission" date="2015-10" db="EMBL/GenBank/DDBJ databases">
        <title>Draft genome sequence of Streptomyces canus DSM 40017, type strain for the species Streptomyces canus.</title>
        <authorList>
            <person name="Ruckert C."/>
            <person name="Winkler A."/>
            <person name="Kalinowski J."/>
            <person name="Kampfer P."/>
            <person name="Glaeser S."/>
        </authorList>
    </citation>
    <scope>NUCLEOTIDE SEQUENCE [LARGE SCALE GENOMIC DNA]</scope>
    <source>
        <strain evidence="5 6">DSM 40017</strain>
    </source>
</reference>
<sequence>MTGSLLTFAVTPATAADTDRHQADFNGDGYGDVALAAPYAKLGDKGSAGYVAVVHGGPTGLDPAHHTTVSQDSAGVPDTVEADDTFGSALAVDDFNDDGYTDLAVGAPGEDGGEGSVTVLWGSASGLANGTTVADPAPDAHGEWGRTLTAGDFDGDGRADLAVGSDSPHAYVISGGVSGPAQRIDVPEQAYALDAMDAGDTNGDGKADLVLTYRTDRTTDPSGSWSKGVAYLGSPSGLDTSGPRPLNGGTSIALGDIDGDGYDEIALGNVFSEEDDHSGSLGGRVVVIRGSEGGPVNGDAPMAELTQSSTGVPGADEAGDGFGSAVSIADVDGDGHGELAIGVVFEDLGTTEDAGATIVMNGAASGVSREGARTLTQNTSGIPGAAEATDYFGSDVLLSDVTGDGHADLTVAAGFEDEGIGAVTALTGVTTTGARTFGPGSVGRPRVYGGFGTGLIG</sequence>
<comment type="caution">
    <text evidence="5">The sequence shown here is derived from an EMBL/GenBank/DDBJ whole genome shotgun (WGS) entry which is preliminary data.</text>
</comment>
<dbReference type="EMBL" id="LMWU01000039">
    <property type="protein sequence ID" value="KUN62347.1"/>
    <property type="molecule type" value="Genomic_DNA"/>
</dbReference>
<dbReference type="Pfam" id="PF01839">
    <property type="entry name" value="FG-GAP"/>
    <property type="match status" value="6"/>
</dbReference>
<evidence type="ECO:0000256" key="1">
    <source>
        <dbReference type="ARBA" id="ARBA00022729"/>
    </source>
</evidence>
<proteinExistence type="predicted"/>
<keyword evidence="1" id="KW-0732">Signal</keyword>
<evidence type="ECO:0000313" key="5">
    <source>
        <dbReference type="EMBL" id="KUN62347.1"/>
    </source>
</evidence>
<dbReference type="PANTHER" id="PTHR23221">
    <property type="entry name" value="GLYCOSYLPHOSPHATIDYLINOSITOL PHOSPHOLIPASE D"/>
    <property type="match status" value="1"/>
</dbReference>
<evidence type="ECO:0000256" key="4">
    <source>
        <dbReference type="ARBA" id="ARBA00023180"/>
    </source>
</evidence>
<evidence type="ECO:0000256" key="2">
    <source>
        <dbReference type="ARBA" id="ARBA00022737"/>
    </source>
</evidence>
<evidence type="ECO:0000313" key="6">
    <source>
        <dbReference type="Proteomes" id="UP000053669"/>
    </source>
</evidence>
<name>A0A101RV55_9ACTN</name>
<dbReference type="Gene3D" id="2.130.10.130">
    <property type="entry name" value="Integrin alpha, N-terminal"/>
    <property type="match status" value="4"/>
</dbReference>
<dbReference type="STRING" id="58343.AQJ46_32770"/>
<accession>A0A101RV55</accession>
<keyword evidence="4" id="KW-0325">Glycoprotein</keyword>
<dbReference type="GO" id="GO:0008305">
    <property type="term" value="C:integrin complex"/>
    <property type="evidence" value="ECO:0007669"/>
    <property type="project" value="InterPro"/>
</dbReference>
<dbReference type="GO" id="GO:0016787">
    <property type="term" value="F:hydrolase activity"/>
    <property type="evidence" value="ECO:0007669"/>
    <property type="project" value="UniProtKB-KW"/>
</dbReference>
<gene>
    <name evidence="5" type="ORF">AQJ46_32770</name>
</gene>
<keyword evidence="2" id="KW-0677">Repeat</keyword>
<evidence type="ECO:0008006" key="7">
    <source>
        <dbReference type="Google" id="ProtNLM"/>
    </source>
</evidence>
<protein>
    <recommendedName>
        <fullName evidence="7">Integrin-like protein</fullName>
    </recommendedName>
</protein>
<keyword evidence="3" id="KW-0378">Hydrolase</keyword>
<dbReference type="InterPro" id="IPR013517">
    <property type="entry name" value="FG-GAP"/>
</dbReference>
<dbReference type="PANTHER" id="PTHR23221:SF7">
    <property type="entry name" value="PHOSPHATIDYLINOSITOL-GLYCAN-SPECIFIC PHOSPHOLIPASE D"/>
    <property type="match status" value="1"/>
</dbReference>
<dbReference type="PROSITE" id="PS51470">
    <property type="entry name" value="FG_GAP"/>
    <property type="match status" value="1"/>
</dbReference>
<dbReference type="AlphaFoldDB" id="A0A101RV55"/>
<dbReference type="Proteomes" id="UP000053669">
    <property type="component" value="Unassembled WGS sequence"/>
</dbReference>
<dbReference type="SMART" id="SM00191">
    <property type="entry name" value="Int_alpha"/>
    <property type="match status" value="6"/>
</dbReference>
<dbReference type="SUPFAM" id="SSF69318">
    <property type="entry name" value="Integrin alpha N-terminal domain"/>
    <property type="match status" value="1"/>
</dbReference>